<dbReference type="AlphaFoldDB" id="A0A4P7GG89"/>
<name>A0A4P7GG89_9ACTN</name>
<dbReference type="Pfam" id="PF18726">
    <property type="entry name" value="HEPN_SAV_6107"/>
    <property type="match status" value="1"/>
</dbReference>
<keyword evidence="3" id="KW-1185">Reference proteome</keyword>
<organism evidence="2 3">
    <name type="scientific">Nocardioides euryhalodurans</name>
    <dbReference type="NCBI Taxonomy" id="2518370"/>
    <lineage>
        <taxon>Bacteria</taxon>
        <taxon>Bacillati</taxon>
        <taxon>Actinomycetota</taxon>
        <taxon>Actinomycetes</taxon>
        <taxon>Propionibacteriales</taxon>
        <taxon>Nocardioidaceae</taxon>
        <taxon>Nocardioides</taxon>
    </lineage>
</organism>
<protein>
    <submittedName>
        <fullName evidence="2">Chromosome segregation protein SMC</fullName>
    </submittedName>
</protein>
<dbReference type="InterPro" id="IPR040891">
    <property type="entry name" value="HEPN_SAV_6107"/>
</dbReference>
<sequence length="159" mass="16626">MDHTDDGFVSPHALPATAHSYLSRSAASLQEAILAPDVPARYACAHVAALRAAAALLAARARPAPTRRRPQRNAWVLLTEVAPELGEWAQFFAAGAAKRAAAEAGSTRAVTEREADDLVRDADRFLAVVEQRLGLVPHAAVAGRIAAPRAAVGPRAGVA</sequence>
<evidence type="ECO:0000313" key="3">
    <source>
        <dbReference type="Proteomes" id="UP000294894"/>
    </source>
</evidence>
<dbReference type="KEGG" id="noy:EXE57_00040"/>
<proteinExistence type="predicted"/>
<accession>A0A4P7GG89</accession>
<evidence type="ECO:0000259" key="1">
    <source>
        <dbReference type="Pfam" id="PF18726"/>
    </source>
</evidence>
<feature type="domain" description="SAV-6107-like HEPN" evidence="1">
    <location>
        <begin position="35"/>
        <end position="130"/>
    </location>
</feature>
<dbReference type="Proteomes" id="UP000294894">
    <property type="component" value="Chromosome"/>
</dbReference>
<dbReference type="OrthoDB" id="4773848at2"/>
<reference evidence="2 3" key="1">
    <citation type="submission" date="2019-03" db="EMBL/GenBank/DDBJ databases">
        <title>Three New Species of Nocardioides, Nocardioides euryhalodurans sp. nov., Nocardioides seonyuensis sp. nov. and Nocardioides eburneoflavus sp. nov., Iolated from Soil.</title>
        <authorList>
            <person name="Roh S.G."/>
            <person name="Lee C."/>
            <person name="Kim M.-K."/>
            <person name="Kim S.B."/>
        </authorList>
    </citation>
    <scope>NUCLEOTIDE SEQUENCE [LARGE SCALE GENOMIC DNA]</scope>
    <source>
        <strain evidence="2 3">MMS17-SY117</strain>
    </source>
</reference>
<dbReference type="EMBL" id="CP038267">
    <property type="protein sequence ID" value="QBR90835.1"/>
    <property type="molecule type" value="Genomic_DNA"/>
</dbReference>
<evidence type="ECO:0000313" key="2">
    <source>
        <dbReference type="EMBL" id="QBR90835.1"/>
    </source>
</evidence>
<dbReference type="RefSeq" id="WP_135072839.1">
    <property type="nucleotide sequence ID" value="NZ_CP038267.1"/>
</dbReference>
<gene>
    <name evidence="2" type="ORF">EXE57_00040</name>
</gene>